<accession>A0ABY9DVP0</accession>
<dbReference type="InterPro" id="IPR057670">
    <property type="entry name" value="SH3_retrovirus"/>
</dbReference>
<evidence type="ECO:0000313" key="2">
    <source>
        <dbReference type="EMBL" id="WKA10814.1"/>
    </source>
</evidence>
<keyword evidence="3" id="KW-1185">Reference proteome</keyword>
<dbReference type="SUPFAM" id="SSF53098">
    <property type="entry name" value="Ribonuclease H-like"/>
    <property type="match status" value="1"/>
</dbReference>
<dbReference type="Proteomes" id="UP001227230">
    <property type="component" value="Chromosome 18"/>
</dbReference>
<gene>
    <name evidence="2" type="ORF">VitviT2T_028368</name>
</gene>
<reference evidence="2 3" key="1">
    <citation type="journal article" date="2023" name="Hortic Res">
        <title>The complete reference genome for grapevine (Vitis vinifera L.) genetics and breeding.</title>
        <authorList>
            <person name="Shi X."/>
            <person name="Cao S."/>
            <person name="Wang X."/>
            <person name="Huang S."/>
            <person name="Wang Y."/>
            <person name="Liu Z."/>
            <person name="Liu W."/>
            <person name="Leng X."/>
            <person name="Peng Y."/>
            <person name="Wang N."/>
            <person name="Wang Y."/>
            <person name="Ma Z."/>
            <person name="Xu X."/>
            <person name="Zhang F."/>
            <person name="Xue H."/>
            <person name="Zhong H."/>
            <person name="Wang Y."/>
            <person name="Zhang K."/>
            <person name="Velt A."/>
            <person name="Avia K."/>
            <person name="Holtgrawe D."/>
            <person name="Grimplet J."/>
            <person name="Matus J.T."/>
            <person name="Ware D."/>
            <person name="Wu X."/>
            <person name="Wang H."/>
            <person name="Liu C."/>
            <person name="Fang Y."/>
            <person name="Rustenholz C."/>
            <person name="Cheng Z."/>
            <person name="Xiao H."/>
            <person name="Zhou Y."/>
        </authorList>
    </citation>
    <scope>NUCLEOTIDE SEQUENCE [LARGE SCALE GENOMIC DNA]</scope>
    <source>
        <strain evidence="3">cv. Pinot noir / PN40024</strain>
        <tissue evidence="2">Leaf</tissue>
    </source>
</reference>
<evidence type="ECO:0000313" key="3">
    <source>
        <dbReference type="Proteomes" id="UP001227230"/>
    </source>
</evidence>
<sequence>MNCTIIERVRCMLKTTSLSKAFWGEATQTACYLINRSPSGPLNFKVPNKEWTRKDGSCSHLRVFGCKCFVHVPKKQRSKLDDKAIPHVFIGYGDEEFGFRLWDLTKKKLVRSKDVVFQDDQTLGDFNKANQSKGTSDDFIELIPILLSLELEFIGSIHAKIKLGLCGSPTSMIFSFTITQVKCRLGIY</sequence>
<organism evidence="2 3">
    <name type="scientific">Vitis vinifera</name>
    <name type="common">Grape</name>
    <dbReference type="NCBI Taxonomy" id="29760"/>
    <lineage>
        <taxon>Eukaryota</taxon>
        <taxon>Viridiplantae</taxon>
        <taxon>Streptophyta</taxon>
        <taxon>Embryophyta</taxon>
        <taxon>Tracheophyta</taxon>
        <taxon>Spermatophyta</taxon>
        <taxon>Magnoliopsida</taxon>
        <taxon>eudicotyledons</taxon>
        <taxon>Gunneridae</taxon>
        <taxon>Pentapetalae</taxon>
        <taxon>rosids</taxon>
        <taxon>Vitales</taxon>
        <taxon>Vitaceae</taxon>
        <taxon>Viteae</taxon>
        <taxon>Vitis</taxon>
    </lineage>
</organism>
<dbReference type="InterPro" id="IPR012337">
    <property type="entry name" value="RNaseH-like_sf"/>
</dbReference>
<dbReference type="PANTHER" id="PTHR42648">
    <property type="entry name" value="TRANSPOSASE, PUTATIVE-RELATED"/>
    <property type="match status" value="1"/>
</dbReference>
<dbReference type="PANTHER" id="PTHR42648:SF28">
    <property type="entry name" value="TRANSPOSON-ENCODED PROTEIN WITH RIBONUCLEASE H-LIKE AND RETROVIRUS ZINC FINGER-LIKE DOMAINS"/>
    <property type="match status" value="1"/>
</dbReference>
<protein>
    <recommendedName>
        <fullName evidence="1">Retroviral polymerase SH3-like domain-containing protein</fullName>
    </recommendedName>
</protein>
<dbReference type="EMBL" id="CP126665">
    <property type="protein sequence ID" value="WKA10814.1"/>
    <property type="molecule type" value="Genomic_DNA"/>
</dbReference>
<feature type="domain" description="Retroviral polymerase SH3-like" evidence="1">
    <location>
        <begin position="66"/>
        <end position="125"/>
    </location>
</feature>
<name>A0ABY9DVP0_VITVI</name>
<evidence type="ECO:0000259" key="1">
    <source>
        <dbReference type="Pfam" id="PF25597"/>
    </source>
</evidence>
<dbReference type="Pfam" id="PF25597">
    <property type="entry name" value="SH3_retrovirus"/>
    <property type="match status" value="1"/>
</dbReference>
<proteinExistence type="predicted"/>
<dbReference type="InterPro" id="IPR039537">
    <property type="entry name" value="Retrotran_Ty1/copia-like"/>
</dbReference>